<dbReference type="OrthoDB" id="152248at2759"/>
<dbReference type="EMBL" id="JACGCI010000133">
    <property type="protein sequence ID" value="KAF6743881.1"/>
    <property type="molecule type" value="Genomic_DNA"/>
</dbReference>
<dbReference type="PANTHER" id="PTHR38847">
    <property type="match status" value="1"/>
</dbReference>
<feature type="chain" id="PRO_5034286655" description="Secreted protein" evidence="1">
    <location>
        <begin position="20"/>
        <end position="202"/>
    </location>
</feature>
<name>A0A8H6HDP7_9AGAR</name>
<evidence type="ECO:0008006" key="4">
    <source>
        <dbReference type="Google" id="ProtNLM"/>
    </source>
</evidence>
<accession>A0A8H6HDP7</accession>
<protein>
    <recommendedName>
        <fullName evidence="4">Secreted protein</fullName>
    </recommendedName>
</protein>
<keyword evidence="1" id="KW-0732">Signal</keyword>
<proteinExistence type="predicted"/>
<dbReference type="Pfam" id="PF14273">
    <property type="entry name" value="DUF4360"/>
    <property type="match status" value="1"/>
</dbReference>
<dbReference type="AlphaFoldDB" id="A0A8H6HDP7"/>
<dbReference type="PANTHER" id="PTHR38847:SF1">
    <property type="entry name" value="PSEUDOURIDINE SYNTHASE RSUA_RLUA-LIKE DOMAIN-CONTAINING PROTEIN"/>
    <property type="match status" value="1"/>
</dbReference>
<dbReference type="Proteomes" id="UP000521943">
    <property type="component" value="Unassembled WGS sequence"/>
</dbReference>
<evidence type="ECO:0000256" key="1">
    <source>
        <dbReference type="SAM" id="SignalP"/>
    </source>
</evidence>
<dbReference type="PROSITE" id="PS51257">
    <property type="entry name" value="PROKAR_LIPOPROTEIN"/>
    <property type="match status" value="1"/>
</dbReference>
<evidence type="ECO:0000313" key="2">
    <source>
        <dbReference type="EMBL" id="KAF6743881.1"/>
    </source>
</evidence>
<organism evidence="2 3">
    <name type="scientific">Ephemerocybe angulata</name>
    <dbReference type="NCBI Taxonomy" id="980116"/>
    <lineage>
        <taxon>Eukaryota</taxon>
        <taxon>Fungi</taxon>
        <taxon>Dikarya</taxon>
        <taxon>Basidiomycota</taxon>
        <taxon>Agaricomycotina</taxon>
        <taxon>Agaricomycetes</taxon>
        <taxon>Agaricomycetidae</taxon>
        <taxon>Agaricales</taxon>
        <taxon>Agaricineae</taxon>
        <taxon>Psathyrellaceae</taxon>
        <taxon>Ephemerocybe</taxon>
    </lineage>
</organism>
<reference evidence="2 3" key="1">
    <citation type="submission" date="2020-07" db="EMBL/GenBank/DDBJ databases">
        <title>Comparative genomics of pyrophilous fungi reveals a link between fire events and developmental genes.</title>
        <authorList>
            <consortium name="DOE Joint Genome Institute"/>
            <person name="Steindorff A.S."/>
            <person name="Carver A."/>
            <person name="Calhoun S."/>
            <person name="Stillman K."/>
            <person name="Liu H."/>
            <person name="Lipzen A."/>
            <person name="Pangilinan J."/>
            <person name="Labutti K."/>
            <person name="Bruns T.D."/>
            <person name="Grigoriev I.V."/>
        </authorList>
    </citation>
    <scope>NUCLEOTIDE SEQUENCE [LARGE SCALE GENOMIC DNA]</scope>
    <source>
        <strain evidence="2 3">CBS 144469</strain>
    </source>
</reference>
<gene>
    <name evidence="2" type="ORF">DFP72DRAFT_107619</name>
</gene>
<evidence type="ECO:0000313" key="3">
    <source>
        <dbReference type="Proteomes" id="UP000521943"/>
    </source>
</evidence>
<dbReference type="InterPro" id="IPR025649">
    <property type="entry name" value="DUF4360"/>
</dbReference>
<comment type="caution">
    <text evidence="2">The sequence shown here is derived from an EMBL/GenBank/DDBJ whole genome shotgun (WGS) entry which is preliminary data.</text>
</comment>
<keyword evidence="3" id="KW-1185">Reference proteome</keyword>
<feature type="signal peptide" evidence="1">
    <location>
        <begin position="1"/>
        <end position="19"/>
    </location>
</feature>
<sequence length="202" mass="22041">MKTFVVLATFLGASAYAAAQSLTVNSQTISGSGCPQSPATNIIVTPSTVFYAGPSSWKALAGPTVPRASTSANCKIDVDVNIPDNWKFKFIETRNPINATTPRGNKHEVTNVYYFASDEPNKVSGVTTVTTTGVQTVVNTYDPLHVWSTCGGSDTLTLNSNIRAWGWRHRVYWRRQHRYLLGSLLAWMTSYVVSLLNTSICG</sequence>